<gene>
    <name evidence="3" type="ORF">NDU88_004727</name>
</gene>
<feature type="region of interest" description="Disordered" evidence="1">
    <location>
        <begin position="35"/>
        <end position="54"/>
    </location>
</feature>
<evidence type="ECO:0000256" key="1">
    <source>
        <dbReference type="SAM" id="MobiDB-lite"/>
    </source>
</evidence>
<dbReference type="Proteomes" id="UP001066276">
    <property type="component" value="Chromosome 3_1"/>
</dbReference>
<evidence type="ECO:0000313" key="3">
    <source>
        <dbReference type="EMBL" id="KAJ1187962.1"/>
    </source>
</evidence>
<feature type="signal peptide" evidence="2">
    <location>
        <begin position="1"/>
        <end position="23"/>
    </location>
</feature>
<protein>
    <submittedName>
        <fullName evidence="3">Uncharacterized protein</fullName>
    </submittedName>
</protein>
<feature type="region of interest" description="Disordered" evidence="1">
    <location>
        <begin position="59"/>
        <end position="93"/>
    </location>
</feature>
<keyword evidence="2" id="KW-0732">Signal</keyword>
<dbReference type="EMBL" id="JANPWB010000005">
    <property type="protein sequence ID" value="KAJ1187962.1"/>
    <property type="molecule type" value="Genomic_DNA"/>
</dbReference>
<sequence>MQLLPRSSLLFVPALFLTAPAHGVARTAAGASRDLVCRESGPGSSDTSPEIRRNRKEEALLFIDDDEEKDKQDQFSTGTLECQAPGLGRPEEP</sequence>
<keyword evidence="4" id="KW-1185">Reference proteome</keyword>
<dbReference type="AlphaFoldDB" id="A0AAV7UGC6"/>
<proteinExistence type="predicted"/>
<evidence type="ECO:0000256" key="2">
    <source>
        <dbReference type="SAM" id="SignalP"/>
    </source>
</evidence>
<comment type="caution">
    <text evidence="3">The sequence shown here is derived from an EMBL/GenBank/DDBJ whole genome shotgun (WGS) entry which is preliminary data.</text>
</comment>
<organism evidence="3 4">
    <name type="scientific">Pleurodeles waltl</name>
    <name type="common">Iberian ribbed newt</name>
    <dbReference type="NCBI Taxonomy" id="8319"/>
    <lineage>
        <taxon>Eukaryota</taxon>
        <taxon>Metazoa</taxon>
        <taxon>Chordata</taxon>
        <taxon>Craniata</taxon>
        <taxon>Vertebrata</taxon>
        <taxon>Euteleostomi</taxon>
        <taxon>Amphibia</taxon>
        <taxon>Batrachia</taxon>
        <taxon>Caudata</taxon>
        <taxon>Salamandroidea</taxon>
        <taxon>Salamandridae</taxon>
        <taxon>Pleurodelinae</taxon>
        <taxon>Pleurodeles</taxon>
    </lineage>
</organism>
<name>A0AAV7UGC6_PLEWA</name>
<feature type="chain" id="PRO_5043608438" evidence="2">
    <location>
        <begin position="24"/>
        <end position="93"/>
    </location>
</feature>
<reference evidence="3" key="1">
    <citation type="journal article" date="2022" name="bioRxiv">
        <title>Sequencing and chromosome-scale assembly of the giantPleurodeles waltlgenome.</title>
        <authorList>
            <person name="Brown T."/>
            <person name="Elewa A."/>
            <person name="Iarovenko S."/>
            <person name="Subramanian E."/>
            <person name="Araus A.J."/>
            <person name="Petzold A."/>
            <person name="Susuki M."/>
            <person name="Suzuki K.-i.T."/>
            <person name="Hayashi T."/>
            <person name="Toyoda A."/>
            <person name="Oliveira C."/>
            <person name="Osipova E."/>
            <person name="Leigh N.D."/>
            <person name="Simon A."/>
            <person name="Yun M.H."/>
        </authorList>
    </citation>
    <scope>NUCLEOTIDE SEQUENCE</scope>
    <source>
        <strain evidence="3">20211129_DDA</strain>
        <tissue evidence="3">Liver</tissue>
    </source>
</reference>
<accession>A0AAV7UGC6</accession>
<evidence type="ECO:0000313" key="4">
    <source>
        <dbReference type="Proteomes" id="UP001066276"/>
    </source>
</evidence>